<dbReference type="AlphaFoldDB" id="A0A375FST3"/>
<reference evidence="2 3" key="1">
    <citation type="submission" date="2018-01" db="EMBL/GenBank/DDBJ databases">
        <authorList>
            <person name="Clerissi C."/>
        </authorList>
    </citation>
    <scope>NUCLEOTIDE SEQUENCE [LARGE SCALE GENOMIC DNA]</scope>
    <source>
        <strain evidence="2">Cupriavidus taiwanensis STM 6021</strain>
    </source>
</reference>
<protein>
    <submittedName>
        <fullName evidence="2">Uncharacterized protein</fullName>
    </submittedName>
</protein>
<dbReference type="Proteomes" id="UP000257139">
    <property type="component" value="Chromosome CBM2594_a"/>
</dbReference>
<sequence length="97" mass="9940">MDTANPLLLAPPQIPSGTFGEGFGAGVQGTKTPPSILRHGSSSSPPPHAANIGSAKKGTILNTFLIPLTMRCLGSLATVLLTMTSPLVILRPVEVPL</sequence>
<feature type="region of interest" description="Disordered" evidence="1">
    <location>
        <begin position="20"/>
        <end position="54"/>
    </location>
</feature>
<proteinExistence type="predicted"/>
<organism evidence="2 3">
    <name type="scientific">Cupriavidus taiwanensis</name>
    <dbReference type="NCBI Taxonomy" id="164546"/>
    <lineage>
        <taxon>Bacteria</taxon>
        <taxon>Pseudomonadati</taxon>
        <taxon>Pseudomonadota</taxon>
        <taxon>Betaproteobacteria</taxon>
        <taxon>Burkholderiales</taxon>
        <taxon>Burkholderiaceae</taxon>
        <taxon>Cupriavidus</taxon>
    </lineage>
</organism>
<evidence type="ECO:0000313" key="2">
    <source>
        <dbReference type="EMBL" id="SPC08981.1"/>
    </source>
</evidence>
<evidence type="ECO:0000313" key="3">
    <source>
        <dbReference type="Proteomes" id="UP000257139"/>
    </source>
</evidence>
<name>A0A375FST3_9BURK</name>
<comment type="caution">
    <text evidence="2">The sequence shown here is derived from an EMBL/GenBank/DDBJ whole genome shotgun (WGS) entry which is preliminary data.</text>
</comment>
<dbReference type="EMBL" id="OGUU01000008">
    <property type="protein sequence ID" value="SPC08981.1"/>
    <property type="molecule type" value="Genomic_DNA"/>
</dbReference>
<evidence type="ECO:0000256" key="1">
    <source>
        <dbReference type="SAM" id="MobiDB-lite"/>
    </source>
</evidence>
<gene>
    <name evidence="2" type="ORF">CBM2594_A40304</name>
</gene>
<accession>A0A375FST3</accession>